<evidence type="ECO:0000313" key="3">
    <source>
        <dbReference type="Proteomes" id="UP000053144"/>
    </source>
</evidence>
<proteinExistence type="inferred from homology"/>
<accession>A0A0L9UG36</accession>
<dbReference type="GO" id="GO:0005880">
    <property type="term" value="C:nuclear microtubule"/>
    <property type="evidence" value="ECO:0007669"/>
    <property type="project" value="TreeGrafter"/>
</dbReference>
<dbReference type="EMBL" id="CM003374">
    <property type="protein sequence ID" value="KOM41507.1"/>
    <property type="molecule type" value="Genomic_DNA"/>
</dbReference>
<dbReference type="GO" id="GO:0005737">
    <property type="term" value="C:cytoplasm"/>
    <property type="evidence" value="ECO:0007669"/>
    <property type="project" value="TreeGrafter"/>
</dbReference>
<reference evidence="3" key="1">
    <citation type="journal article" date="2015" name="Proc. Natl. Acad. Sci. U.S.A.">
        <title>Genome sequencing of adzuki bean (Vigna angularis) provides insight into high starch and low fat accumulation and domestication.</title>
        <authorList>
            <person name="Yang K."/>
            <person name="Tian Z."/>
            <person name="Chen C."/>
            <person name="Luo L."/>
            <person name="Zhao B."/>
            <person name="Wang Z."/>
            <person name="Yu L."/>
            <person name="Li Y."/>
            <person name="Sun Y."/>
            <person name="Li W."/>
            <person name="Chen Y."/>
            <person name="Li Y."/>
            <person name="Zhang Y."/>
            <person name="Ai D."/>
            <person name="Zhao J."/>
            <person name="Shang C."/>
            <person name="Ma Y."/>
            <person name="Wu B."/>
            <person name="Wang M."/>
            <person name="Gao L."/>
            <person name="Sun D."/>
            <person name="Zhang P."/>
            <person name="Guo F."/>
            <person name="Wang W."/>
            <person name="Li Y."/>
            <person name="Wang J."/>
            <person name="Varshney R.K."/>
            <person name="Wang J."/>
            <person name="Ling H.Q."/>
            <person name="Wan P."/>
        </authorList>
    </citation>
    <scope>NUCLEOTIDE SEQUENCE</scope>
    <source>
        <strain evidence="3">cv. Jingnong 6</strain>
    </source>
</reference>
<sequence>MGMNQGAGGSNKFETTMMKKKKAFATVIPAPRKSVKRMVFESLLQSLLLTVLLQSGEAMKAGNFICALNTQAKLRYSMVLTRIEIEREKLEMKLDGILQSQMKLLKTWRSMKRQYVAAITLLQECLYSVACRVHLLEGAQVSPVKDIQVLP</sequence>
<organism evidence="2 3">
    <name type="scientific">Phaseolus angularis</name>
    <name type="common">Azuki bean</name>
    <name type="synonym">Vigna angularis</name>
    <dbReference type="NCBI Taxonomy" id="3914"/>
    <lineage>
        <taxon>Eukaryota</taxon>
        <taxon>Viridiplantae</taxon>
        <taxon>Streptophyta</taxon>
        <taxon>Embryophyta</taxon>
        <taxon>Tracheophyta</taxon>
        <taxon>Spermatophyta</taxon>
        <taxon>Magnoliopsida</taxon>
        <taxon>eudicotyledons</taxon>
        <taxon>Gunneridae</taxon>
        <taxon>Pentapetalae</taxon>
        <taxon>rosids</taxon>
        <taxon>fabids</taxon>
        <taxon>Fabales</taxon>
        <taxon>Fabaceae</taxon>
        <taxon>Papilionoideae</taxon>
        <taxon>50 kb inversion clade</taxon>
        <taxon>NPAAA clade</taxon>
        <taxon>indigoferoid/millettioid clade</taxon>
        <taxon>Phaseoleae</taxon>
        <taxon>Vigna</taxon>
    </lineage>
</organism>
<dbReference type="GO" id="GO:0051225">
    <property type="term" value="P:spindle assembly"/>
    <property type="evidence" value="ECO:0007669"/>
    <property type="project" value="TreeGrafter"/>
</dbReference>
<evidence type="ECO:0000313" key="2">
    <source>
        <dbReference type="EMBL" id="KOM41507.1"/>
    </source>
</evidence>
<dbReference type="PANTHER" id="PTHR31807">
    <property type="entry name" value="AUGMIN FAMILY MEMBER"/>
    <property type="match status" value="1"/>
</dbReference>
<dbReference type="GO" id="GO:0008017">
    <property type="term" value="F:microtubule binding"/>
    <property type="evidence" value="ECO:0007669"/>
    <property type="project" value="TreeGrafter"/>
</dbReference>
<dbReference type="PANTHER" id="PTHR31807:SF31">
    <property type="entry name" value="QWRF MOTIF PROTEIN (DUF566)-RELATED"/>
    <property type="match status" value="1"/>
</dbReference>
<dbReference type="Proteomes" id="UP000053144">
    <property type="component" value="Chromosome 4"/>
</dbReference>
<evidence type="ECO:0000256" key="1">
    <source>
        <dbReference type="ARBA" id="ARBA00010016"/>
    </source>
</evidence>
<gene>
    <name evidence="2" type="ORF">LR48_Vigan04g170500</name>
</gene>
<dbReference type="Gramene" id="KOM41507">
    <property type="protein sequence ID" value="KOM41507"/>
    <property type="gene ID" value="LR48_Vigan04g170500"/>
</dbReference>
<protein>
    <submittedName>
        <fullName evidence="2">Uncharacterized protein</fullName>
    </submittedName>
</protein>
<dbReference type="AlphaFoldDB" id="A0A0L9UG36"/>
<name>A0A0L9UG36_PHAAN</name>
<comment type="similarity">
    <text evidence="1">Belongs to the QWRF family.</text>
</comment>
<dbReference type="Pfam" id="PF04484">
    <property type="entry name" value="QWRF"/>
    <property type="match status" value="1"/>
</dbReference>
<dbReference type="InterPro" id="IPR007573">
    <property type="entry name" value="QWRF"/>
</dbReference>
<dbReference type="STRING" id="3914.A0A0L9UG36"/>